<proteinExistence type="predicted"/>
<evidence type="ECO:0000313" key="2">
    <source>
        <dbReference type="EMBL" id="QIV81358.1"/>
    </source>
</evidence>
<dbReference type="Proteomes" id="UP000501849">
    <property type="component" value="Chromosome"/>
</dbReference>
<evidence type="ECO:0000313" key="3">
    <source>
        <dbReference type="Proteomes" id="UP000501849"/>
    </source>
</evidence>
<dbReference type="InterPro" id="IPR038232">
    <property type="entry name" value="PknH-like_Extracell_sf"/>
</dbReference>
<dbReference type="Gene3D" id="3.40.1000.70">
    <property type="entry name" value="PknH-like extracellular domain"/>
    <property type="match status" value="1"/>
</dbReference>
<organism evidence="2 3">
    <name type="scientific">Mycolicibacterium frederiksbergense</name>
    <dbReference type="NCBI Taxonomy" id="117567"/>
    <lineage>
        <taxon>Bacteria</taxon>
        <taxon>Bacillati</taxon>
        <taxon>Actinomycetota</taxon>
        <taxon>Actinomycetes</taxon>
        <taxon>Mycobacteriales</taxon>
        <taxon>Mycobacteriaceae</taxon>
        <taxon>Mycolicibacterium</taxon>
    </lineage>
</organism>
<dbReference type="KEGG" id="mfre:EXE63_11000"/>
<gene>
    <name evidence="2" type="ORF">EXE63_11000</name>
</gene>
<name>A0A6H0S1W9_9MYCO</name>
<feature type="domain" description="PknH-like extracellular" evidence="1">
    <location>
        <begin position="131"/>
        <end position="310"/>
    </location>
</feature>
<protein>
    <submittedName>
        <fullName evidence="2">Sensor domain-containing protein</fullName>
    </submittedName>
</protein>
<sequence>MVGRSNRSYVPGIPCRRSRCGRCQLGISDRARPTDPIHDSGGRYARSIHRRVPRRLRVGQAPAVPIETLIGLPRASRPSRQGSRAMTRRLVALSVALVVVTCGCAPTIEGNPRAAEDAPATTSAQPGATWIASVLPDITELSQVFNTSADDIDPLVGDASDLRDTLIGSAVTDDQCISAIAPLERRTFDRAPVNDVAYATLPDATFGAVALPSAPRARYLFDSLVEQWRACDGHAVVRESGKHSHVEAIGSVDAKPDFVSAVVVMTTESTGMRTQTARGLGVAENCIIDVELRTPISALAVALTQLMMAKVPALQ</sequence>
<dbReference type="InterPro" id="IPR026954">
    <property type="entry name" value="PknH-like_Extracell"/>
</dbReference>
<evidence type="ECO:0000259" key="1">
    <source>
        <dbReference type="Pfam" id="PF14032"/>
    </source>
</evidence>
<dbReference type="AlphaFoldDB" id="A0A6H0S1W9"/>
<reference evidence="2 3" key="1">
    <citation type="submission" date="2019-04" db="EMBL/GenBank/DDBJ databases">
        <title>Draft, Whole-Genome Sequence of the Anthracene-degrading Mycobacterium frederiksbergense LB501T, Isolated from a Polycyclic Aromatic Hydrocarbon (PAH)-Contaminated Soil.</title>
        <authorList>
            <person name="Augelletti F."/>
        </authorList>
    </citation>
    <scope>NUCLEOTIDE SEQUENCE [LARGE SCALE GENOMIC DNA]</scope>
    <source>
        <strain evidence="2 3">LB 501T</strain>
    </source>
</reference>
<dbReference type="EMBL" id="CP038799">
    <property type="protein sequence ID" value="QIV81358.1"/>
    <property type="molecule type" value="Genomic_DNA"/>
</dbReference>
<accession>A0A6H0S1W9</accession>
<dbReference type="Pfam" id="PF14032">
    <property type="entry name" value="PknH_C"/>
    <property type="match status" value="1"/>
</dbReference>
<keyword evidence="3" id="KW-1185">Reference proteome</keyword>